<evidence type="ECO:0000259" key="9">
    <source>
        <dbReference type="PROSITE" id="PS51194"/>
    </source>
</evidence>
<dbReference type="FunFam" id="1.10.3380.30:FF:000012">
    <property type="entry name" value="Probable helicase HelY"/>
    <property type="match status" value="1"/>
</dbReference>
<dbReference type="Pfam" id="PF00271">
    <property type="entry name" value="Helicase_C"/>
    <property type="match status" value="1"/>
</dbReference>
<feature type="domain" description="Helicase ATP-binding" evidence="8">
    <location>
        <begin position="27"/>
        <end position="185"/>
    </location>
</feature>
<protein>
    <recommendedName>
        <fullName evidence="6">Probable helicase HelY</fullName>
    </recommendedName>
</protein>
<dbReference type="PROSITE" id="PS51192">
    <property type="entry name" value="HELICASE_ATP_BIND_1"/>
    <property type="match status" value="1"/>
</dbReference>
<feature type="domain" description="Helicase C-terminal" evidence="9">
    <location>
        <begin position="273"/>
        <end position="477"/>
    </location>
</feature>
<keyword evidence="4 10" id="KW-0347">Helicase</keyword>
<dbReference type="InterPro" id="IPR014001">
    <property type="entry name" value="Helicase_ATP-bd"/>
</dbReference>
<dbReference type="InterPro" id="IPR058621">
    <property type="entry name" value="SH3_HelY"/>
</dbReference>
<gene>
    <name evidence="10" type="ORF">CCUG63697_01352</name>
</gene>
<keyword evidence="11" id="KW-1185">Reference proteome</keyword>
<sequence length="921" mass="100824">MTSIGTELSAFSQGLSFALDPFQVRACTALENGHGVLVCAPTGAGKTIVGEFAVHLALAAGRKCFYTTPIKALSNQKHNDLVSVYGPDKVGLLTGDSSINSDAPVVVMTTEVLRNMLYADSPALHGLSYVVMDEVHFLADRFRGAVWEEVILHLPEEVALASLSATVSNAEEFGGWIKTVRGDTTVVVDETRPVPLWQHVIVGRRLFDLFEGDEPLGRRASGGAGHPFQVDPELTRYIAQRRQADRFADFDRPRRRGPHDRGGRPPTLYRPPSRPEVIARLDEDGLLPAITFIFSRAGCDGAVAQCLRSRLRLTTEEERREIVAIVDRRTEGLPEGDLDVLGYWQWREGLLRGIAAHHAGMLPVFRQTVEELFTKGLVKAVFATETLALGINMPARTVVLERLVKFNGEQHAALTPGEYTQLTGRAGRRGIDVEGHAVVLWTPDVEPTEIAGLASTRTFPLRSSFAPSYNMTINLVHRMGPDPARELLERSFAQYQADRSVVGLVRGIERGQKMLDEIAAELDGHDGSVLQYVRLRASLAERERAAARASRLERRGAANDALAALKRGDVIAIPHGRRNGVAVVLEPANDDDDPRPLVLTEHRWAGRISSADYSGSAEPLGSITLPKRVEHRQPKVRRDVASALRSALDEGRVRRPASGKRRADGSHGDADADVERLRREIREHSVHHAPKREELARIGERYLRIERDNTQLQKKVAAATNSLARTFDRILALLTERGYVEDSSELGMKVTEDGMLLARIYSESDLLVAECLRRGMWAGLKPAELAAVASAVLYESRGDTVSVTGEAPTAALRGALAETHRALARLRRDEQQHHLAPTREIDEGFVAAVYRWATTGDLAASLEAAGDAGTALPAGDFVRWCRQVVDLLDQIHKAAPDPDVRSAAKAAVGDVRRGVVAVDGT</sequence>
<dbReference type="AlphaFoldDB" id="A0A4R8R9D6"/>
<dbReference type="SMART" id="SM01142">
    <property type="entry name" value="DSHCT"/>
    <property type="match status" value="1"/>
</dbReference>
<comment type="similarity">
    <text evidence="1">Belongs to the helicase family. SKI2 subfamily.</text>
</comment>
<dbReference type="GO" id="GO:0004386">
    <property type="term" value="F:helicase activity"/>
    <property type="evidence" value="ECO:0007669"/>
    <property type="project" value="UniProtKB-KW"/>
</dbReference>
<dbReference type="GO" id="GO:0016787">
    <property type="term" value="F:hydrolase activity"/>
    <property type="evidence" value="ECO:0007669"/>
    <property type="project" value="UniProtKB-KW"/>
</dbReference>
<evidence type="ECO:0000256" key="4">
    <source>
        <dbReference type="ARBA" id="ARBA00022806"/>
    </source>
</evidence>
<feature type="compositionally biased region" description="Basic and acidic residues" evidence="7">
    <location>
        <begin position="661"/>
        <end position="672"/>
    </location>
</feature>
<dbReference type="EMBL" id="PECC01000026">
    <property type="protein sequence ID" value="TDZ52866.1"/>
    <property type="molecule type" value="Genomic_DNA"/>
</dbReference>
<comment type="caution">
    <text evidence="10">The sequence shown here is derived from an EMBL/GenBank/DDBJ whole genome shotgun (WGS) entry which is preliminary data.</text>
</comment>
<evidence type="ECO:0000256" key="5">
    <source>
        <dbReference type="ARBA" id="ARBA00022840"/>
    </source>
</evidence>
<dbReference type="Gene3D" id="3.40.50.300">
    <property type="entry name" value="P-loop containing nucleotide triphosphate hydrolases"/>
    <property type="match status" value="2"/>
</dbReference>
<dbReference type="GO" id="GO:0003676">
    <property type="term" value="F:nucleic acid binding"/>
    <property type="evidence" value="ECO:0007669"/>
    <property type="project" value="InterPro"/>
</dbReference>
<dbReference type="PROSITE" id="PS51194">
    <property type="entry name" value="HELICASE_CTER"/>
    <property type="match status" value="1"/>
</dbReference>
<dbReference type="PANTHER" id="PTHR12131:SF1">
    <property type="entry name" value="ATP-DEPENDENT RNA HELICASE SUPV3L1, MITOCHONDRIAL-RELATED"/>
    <property type="match status" value="1"/>
</dbReference>
<dbReference type="Gene3D" id="1.10.3380.30">
    <property type="match status" value="1"/>
</dbReference>
<name>A0A4R8R9D6_9MYCO</name>
<organism evidence="10 11">
    <name type="scientific">Mycobacteroides franklinii</name>
    <dbReference type="NCBI Taxonomy" id="948102"/>
    <lineage>
        <taxon>Bacteria</taxon>
        <taxon>Bacillati</taxon>
        <taxon>Actinomycetota</taxon>
        <taxon>Actinomycetes</taxon>
        <taxon>Mycobacteriales</taxon>
        <taxon>Mycobacteriaceae</taxon>
        <taxon>Mycobacteroides</taxon>
    </lineage>
</organism>
<dbReference type="GO" id="GO:0005524">
    <property type="term" value="F:ATP binding"/>
    <property type="evidence" value="ECO:0007669"/>
    <property type="project" value="UniProtKB-KW"/>
</dbReference>
<evidence type="ECO:0000256" key="1">
    <source>
        <dbReference type="ARBA" id="ARBA00010140"/>
    </source>
</evidence>
<keyword evidence="3" id="KW-0378">Hydrolase</keyword>
<dbReference type="InterPro" id="IPR027417">
    <property type="entry name" value="P-loop_NTPase"/>
</dbReference>
<feature type="region of interest" description="Disordered" evidence="7">
    <location>
        <begin position="647"/>
        <end position="672"/>
    </location>
</feature>
<dbReference type="SMART" id="SM00487">
    <property type="entry name" value="DEXDc"/>
    <property type="match status" value="1"/>
</dbReference>
<proteinExistence type="inferred from homology"/>
<evidence type="ECO:0000256" key="3">
    <source>
        <dbReference type="ARBA" id="ARBA00022801"/>
    </source>
</evidence>
<dbReference type="InterPro" id="IPR050699">
    <property type="entry name" value="RNA-DNA_Helicase"/>
</dbReference>
<keyword evidence="5" id="KW-0067">ATP-binding</keyword>
<evidence type="ECO:0000256" key="2">
    <source>
        <dbReference type="ARBA" id="ARBA00022741"/>
    </source>
</evidence>
<dbReference type="SUPFAM" id="SSF52540">
    <property type="entry name" value="P-loop containing nucleoside triphosphate hydrolases"/>
    <property type="match status" value="1"/>
</dbReference>
<feature type="region of interest" description="Disordered" evidence="7">
    <location>
        <begin position="248"/>
        <end position="273"/>
    </location>
</feature>
<evidence type="ECO:0000256" key="7">
    <source>
        <dbReference type="SAM" id="MobiDB-lite"/>
    </source>
</evidence>
<evidence type="ECO:0000313" key="10">
    <source>
        <dbReference type="EMBL" id="TDZ52866.1"/>
    </source>
</evidence>
<dbReference type="CDD" id="cd18795">
    <property type="entry name" value="SF2_C_Ski2"/>
    <property type="match status" value="1"/>
</dbReference>
<accession>A0A4R8R9D6</accession>
<dbReference type="InterPro" id="IPR001650">
    <property type="entry name" value="Helicase_C-like"/>
</dbReference>
<dbReference type="Proteomes" id="UP000295165">
    <property type="component" value="Unassembled WGS sequence"/>
</dbReference>
<dbReference type="GO" id="GO:0070478">
    <property type="term" value="P:nuclear-transcribed mRNA catabolic process, 3'-5' exonucleolytic nonsense-mediated decay"/>
    <property type="evidence" value="ECO:0007669"/>
    <property type="project" value="TreeGrafter"/>
</dbReference>
<dbReference type="RefSeq" id="WP_134048284.1">
    <property type="nucleotide sequence ID" value="NZ_PECB01000003.1"/>
</dbReference>
<dbReference type="Pfam" id="PF00270">
    <property type="entry name" value="DEAD"/>
    <property type="match status" value="1"/>
</dbReference>
<dbReference type="Pfam" id="PF26090">
    <property type="entry name" value="SH3_HelY"/>
    <property type="match status" value="1"/>
</dbReference>
<dbReference type="InterPro" id="IPR012961">
    <property type="entry name" value="Ski2/MTR4_C"/>
</dbReference>
<evidence type="ECO:0000259" key="8">
    <source>
        <dbReference type="PROSITE" id="PS51192"/>
    </source>
</evidence>
<dbReference type="GO" id="GO:0055087">
    <property type="term" value="C:Ski complex"/>
    <property type="evidence" value="ECO:0007669"/>
    <property type="project" value="TreeGrafter"/>
</dbReference>
<evidence type="ECO:0000313" key="11">
    <source>
        <dbReference type="Proteomes" id="UP000295165"/>
    </source>
</evidence>
<evidence type="ECO:0000256" key="6">
    <source>
        <dbReference type="ARBA" id="ARBA00067911"/>
    </source>
</evidence>
<dbReference type="SMART" id="SM00490">
    <property type="entry name" value="HELICc"/>
    <property type="match status" value="1"/>
</dbReference>
<dbReference type="PANTHER" id="PTHR12131">
    <property type="entry name" value="ATP-DEPENDENT RNA AND DNA HELICASE"/>
    <property type="match status" value="1"/>
</dbReference>
<keyword evidence="2" id="KW-0547">Nucleotide-binding</keyword>
<dbReference type="InterPro" id="IPR011545">
    <property type="entry name" value="DEAD/DEAH_box_helicase_dom"/>
</dbReference>
<reference evidence="10 11" key="1">
    <citation type="journal article" date="2019" name="Sci. Rep.">
        <title>Extended insight into the Mycobacterium chelonae-abscessus complex through whole genome sequencing of Mycobacterium salmoniphilum outbreak and Mycobacterium salmoniphilum-like strains.</title>
        <authorList>
            <person name="Behra P.R.K."/>
            <person name="Das S."/>
            <person name="Pettersson B.M.F."/>
            <person name="Shirreff L."/>
            <person name="DuCote T."/>
            <person name="Jacobsson K.G."/>
            <person name="Ennis D.G."/>
            <person name="Kirsebom L.A."/>
        </authorList>
    </citation>
    <scope>NUCLEOTIDE SEQUENCE [LARGE SCALE GENOMIC DNA]</scope>
    <source>
        <strain evidence="10 11">CCUG 63697</strain>
    </source>
</reference>
<dbReference type="Pfam" id="PF08148">
    <property type="entry name" value="DSHCT"/>
    <property type="match status" value="1"/>
</dbReference>